<name>A0A7J6PC50_PEROL</name>
<accession>A0A7J6PC50</accession>
<comment type="caution">
    <text evidence="1">The sequence shown here is derived from an EMBL/GenBank/DDBJ whole genome shotgun (WGS) entry which is preliminary data.</text>
</comment>
<proteinExistence type="predicted"/>
<protein>
    <submittedName>
        <fullName evidence="1">Uncharacterized protein</fullName>
    </submittedName>
</protein>
<evidence type="ECO:0000313" key="2">
    <source>
        <dbReference type="Proteomes" id="UP000541610"/>
    </source>
</evidence>
<dbReference type="OrthoDB" id="10529100at2759"/>
<evidence type="ECO:0000313" key="1">
    <source>
        <dbReference type="EMBL" id="KAF4693729.1"/>
    </source>
</evidence>
<reference evidence="1 2" key="1">
    <citation type="submission" date="2020-04" db="EMBL/GenBank/DDBJ databases">
        <title>Perkinsus olseni comparative genomics.</title>
        <authorList>
            <person name="Bogema D.R."/>
        </authorList>
    </citation>
    <scope>NUCLEOTIDE SEQUENCE [LARGE SCALE GENOMIC DNA]</scope>
    <source>
        <strain evidence="1">00978-12</strain>
    </source>
</reference>
<dbReference type="Proteomes" id="UP000541610">
    <property type="component" value="Unassembled WGS sequence"/>
</dbReference>
<dbReference type="EMBL" id="JABANP010000041">
    <property type="protein sequence ID" value="KAF4693729.1"/>
    <property type="molecule type" value="Genomic_DNA"/>
</dbReference>
<dbReference type="AlphaFoldDB" id="A0A7J6PC50"/>
<sequence length="287" mass="31972">MEPLWSSPLRTLRSALPPFDENDWSTFAESTAKDEEDEDEEILVGVDLDENESESASAFDGWDLLSAGGLSGFGEPWSPEEGQMRDWCALRGDLYYTTLGEPTLVRRRKISSGESPLKGTIRLPRIPKAITAASGYLFIVMKESNKVFMLDGELESLGYVMTMEEEGDALQDASVHNGSTTVVLLTRTFGLLVLWRAETETIVSECTVAPFSHWRFVPYTADKVCVGFGDLYGIRDDDGEEEIRKSLLLSMKHDDSAGEYLQPQAPKNSSHAEMMAKILEMFDTTDI</sequence>
<organism evidence="1 2">
    <name type="scientific">Perkinsus olseni</name>
    <name type="common">Perkinsus atlanticus</name>
    <dbReference type="NCBI Taxonomy" id="32597"/>
    <lineage>
        <taxon>Eukaryota</taxon>
        <taxon>Sar</taxon>
        <taxon>Alveolata</taxon>
        <taxon>Perkinsozoa</taxon>
        <taxon>Perkinsea</taxon>
        <taxon>Perkinsida</taxon>
        <taxon>Perkinsidae</taxon>
        <taxon>Perkinsus</taxon>
    </lineage>
</organism>
<gene>
    <name evidence="1" type="ORF">FOZ60_010127</name>
</gene>